<keyword evidence="7" id="KW-1185">Reference proteome</keyword>
<feature type="domain" description="Beta-lactamase-related" evidence="3">
    <location>
        <begin position="70"/>
        <end position="374"/>
    </location>
</feature>
<evidence type="ECO:0000313" key="7">
    <source>
        <dbReference type="Proteomes" id="UP000276029"/>
    </source>
</evidence>
<feature type="transmembrane region" description="Helical" evidence="1">
    <location>
        <begin position="515"/>
        <end position="539"/>
    </location>
</feature>
<evidence type="ECO:0000259" key="3">
    <source>
        <dbReference type="Pfam" id="PF00144"/>
    </source>
</evidence>
<dbReference type="PANTHER" id="PTHR46825">
    <property type="entry name" value="D-ALANYL-D-ALANINE-CARBOXYPEPTIDASE/ENDOPEPTIDASE AMPH"/>
    <property type="match status" value="1"/>
</dbReference>
<proteinExistence type="predicted"/>
<evidence type="ECO:0000313" key="6">
    <source>
        <dbReference type="Proteomes" id="UP000275727"/>
    </source>
</evidence>
<evidence type="ECO:0000313" key="5">
    <source>
        <dbReference type="EMBL" id="RKS88927.1"/>
    </source>
</evidence>
<reference evidence="4 6" key="1">
    <citation type="submission" date="2018-06" db="EMBL/GenBank/DDBJ databases">
        <title>Complete Genome Sequence of the Microcystin-Degrading Bacterium Sphingosinicella microcystinivorans Strain B-9.</title>
        <authorList>
            <person name="Jin H."/>
            <person name="Nishizawa T."/>
            <person name="Guo Y."/>
            <person name="Nishizawa A."/>
            <person name="Park H."/>
            <person name="Kato H."/>
            <person name="Tsuji K."/>
            <person name="Harada K."/>
        </authorList>
    </citation>
    <scope>NUCLEOTIDE SEQUENCE [LARGE SCALE GENOMIC DNA]</scope>
    <source>
        <strain evidence="4 6">B9</strain>
    </source>
</reference>
<dbReference type="EMBL" id="AP018711">
    <property type="protein sequence ID" value="BBE32682.1"/>
    <property type="molecule type" value="Genomic_DNA"/>
</dbReference>
<evidence type="ECO:0000256" key="2">
    <source>
        <dbReference type="SAM" id="SignalP"/>
    </source>
</evidence>
<accession>A0AAD1FZ97</accession>
<feature type="chain" id="PRO_5042036869" evidence="2">
    <location>
        <begin position="23"/>
        <end position="661"/>
    </location>
</feature>
<dbReference type="KEGG" id="smic:SmB9_03400"/>
<reference evidence="5 7" key="2">
    <citation type="submission" date="2018-10" db="EMBL/GenBank/DDBJ databases">
        <title>Genomic Encyclopedia of Type Strains, Phase IV (KMG-IV): sequencing the most valuable type-strain genomes for metagenomic binning, comparative biology and taxonomic classification.</title>
        <authorList>
            <person name="Goeker M."/>
        </authorList>
    </citation>
    <scope>NUCLEOTIDE SEQUENCE [LARGE SCALE GENOMIC DNA]</scope>
    <source>
        <strain evidence="5 7">DSM 19791</strain>
    </source>
</reference>
<dbReference type="Gene3D" id="3.40.710.10">
    <property type="entry name" value="DD-peptidase/beta-lactamase superfamily"/>
    <property type="match status" value="1"/>
</dbReference>
<organism evidence="4 6">
    <name type="scientific">Sphingosinicella microcystinivorans</name>
    <dbReference type="NCBI Taxonomy" id="335406"/>
    <lineage>
        <taxon>Bacteria</taxon>
        <taxon>Pseudomonadati</taxon>
        <taxon>Pseudomonadota</taxon>
        <taxon>Alphaproteobacteria</taxon>
        <taxon>Sphingomonadales</taxon>
        <taxon>Sphingosinicellaceae</taxon>
        <taxon>Sphingosinicella</taxon>
    </lineage>
</organism>
<keyword evidence="2" id="KW-0732">Signal</keyword>
<feature type="transmembrane region" description="Helical" evidence="1">
    <location>
        <begin position="560"/>
        <end position="583"/>
    </location>
</feature>
<dbReference type="AlphaFoldDB" id="A0AAD1FZ97"/>
<gene>
    <name evidence="5" type="ORF">DFR51_2140</name>
    <name evidence="4" type="ORF">SmB9_03400</name>
</gene>
<feature type="transmembrane region" description="Helical" evidence="1">
    <location>
        <begin position="633"/>
        <end position="655"/>
    </location>
</feature>
<dbReference type="Proteomes" id="UP000275727">
    <property type="component" value="Chromosome"/>
</dbReference>
<name>A0AAD1FZ97_SPHMI</name>
<dbReference type="InterPro" id="IPR050491">
    <property type="entry name" value="AmpC-like"/>
</dbReference>
<evidence type="ECO:0000313" key="4">
    <source>
        <dbReference type="EMBL" id="BBE32682.1"/>
    </source>
</evidence>
<dbReference type="RefSeq" id="WP_121050849.1">
    <property type="nucleotide sequence ID" value="NZ_AP018711.1"/>
</dbReference>
<keyword evidence="1" id="KW-1133">Transmembrane helix</keyword>
<dbReference type="SUPFAM" id="SSF56601">
    <property type="entry name" value="beta-lactamase/transpeptidase-like"/>
    <property type="match status" value="1"/>
</dbReference>
<dbReference type="PANTHER" id="PTHR46825:SF9">
    <property type="entry name" value="BETA-LACTAMASE-RELATED DOMAIN-CONTAINING PROTEIN"/>
    <property type="match status" value="1"/>
</dbReference>
<dbReference type="InterPro" id="IPR012338">
    <property type="entry name" value="Beta-lactam/transpept-like"/>
</dbReference>
<dbReference type="Pfam" id="PF00144">
    <property type="entry name" value="Beta-lactamase"/>
    <property type="match status" value="1"/>
</dbReference>
<protein>
    <submittedName>
        <fullName evidence="5">CubicO group peptidase (Beta-lactamase class C family)</fullName>
    </submittedName>
    <submittedName>
        <fullName evidence="4">FmtA-like protein</fullName>
    </submittedName>
</protein>
<dbReference type="EMBL" id="RBWX01000008">
    <property type="protein sequence ID" value="RKS88927.1"/>
    <property type="molecule type" value="Genomic_DNA"/>
</dbReference>
<dbReference type="Proteomes" id="UP000276029">
    <property type="component" value="Unassembled WGS sequence"/>
</dbReference>
<dbReference type="InterPro" id="IPR001466">
    <property type="entry name" value="Beta-lactam-related"/>
</dbReference>
<feature type="transmembrane region" description="Helical" evidence="1">
    <location>
        <begin position="595"/>
        <end position="621"/>
    </location>
</feature>
<keyword evidence="1" id="KW-0812">Transmembrane</keyword>
<feature type="signal peptide" evidence="2">
    <location>
        <begin position="1"/>
        <end position="22"/>
    </location>
</feature>
<sequence>MRGSLKSLFAGAVALIAQPALAQPAPAPVPVNPAPVTTAASAVPIPVPAAPALTKADVDAWLDGYLPYALARGAVAGAVVVVVKDGQVLTQRGYGYSDVEKRTPVDPEKTMFRPGSVSKLFTWTAVMQLVQEGKLDLDADVNTYIDFKIPPRDGKPVTLRNIMTHTAGFEESIRGLISSKESGAPLGETLKRWVPHRIFAPGTTPAYSNYATALAGYIVERTSGMSFDDYIDRNIFARLGMEHSSFRQPLPEKLKPLMSKGYATAAGDPKPYEVIDAAPAGSLASTGADMGKFMIAHLANGGPLLSPETTNMMHTTTLSILPPLNRMALGFYEQRINGQTAIGHGGDTQWFHSDLMLFPKENVGIYISMNSSGKEGVTGAIRSTLVESFADRYFPMERIIKAGVDEKTTAEHARMLAGTYISSRRPESSFMKALDLAGGMKIAVDDKGNLVLPFKNTGGEDSKWVETAPFVWEEVGGHGRLAAKLKDGKVDWVSIDAISPIMMLQRPVWYASPGWLTPGVIAGLVILGLTALSWPIGAIARRRYGAQLPFAGKELKAFRLVRGFAAVVTLVLIGWVATLASMMSDFHLLGGAMDWAVYLLQIVGTIAFIGMVAVAAWNLLLVWTGRRGWFSKLWSILVLVAAVVILWAAFAFHLISFGVQF</sequence>
<keyword evidence="1" id="KW-0472">Membrane</keyword>
<evidence type="ECO:0000256" key="1">
    <source>
        <dbReference type="SAM" id="Phobius"/>
    </source>
</evidence>